<dbReference type="EMBL" id="MFEK01000014">
    <property type="protein sequence ID" value="OGE78178.1"/>
    <property type="molecule type" value="Genomic_DNA"/>
</dbReference>
<accession>A0A1F5NKN4</accession>
<comment type="caution">
    <text evidence="2">The sequence shown here is derived from an EMBL/GenBank/DDBJ whole genome shotgun (WGS) entry which is preliminary data.</text>
</comment>
<keyword evidence="1" id="KW-1133">Transmembrane helix</keyword>
<dbReference type="AlphaFoldDB" id="A0A1F5NKN4"/>
<keyword evidence="1" id="KW-0812">Transmembrane</keyword>
<dbReference type="STRING" id="1817824.A2751_03390"/>
<evidence type="ECO:0000313" key="2">
    <source>
        <dbReference type="EMBL" id="OGE78178.1"/>
    </source>
</evidence>
<name>A0A1F5NKN4_9BACT</name>
<evidence type="ECO:0000313" key="3">
    <source>
        <dbReference type="Proteomes" id="UP000176864"/>
    </source>
</evidence>
<gene>
    <name evidence="2" type="ORF">A2751_03390</name>
</gene>
<reference evidence="2 3" key="1">
    <citation type="journal article" date="2016" name="Nat. Commun.">
        <title>Thousands of microbial genomes shed light on interconnected biogeochemical processes in an aquifer system.</title>
        <authorList>
            <person name="Anantharaman K."/>
            <person name="Brown C.T."/>
            <person name="Hug L.A."/>
            <person name="Sharon I."/>
            <person name="Castelle C.J."/>
            <person name="Probst A.J."/>
            <person name="Thomas B.C."/>
            <person name="Singh A."/>
            <person name="Wilkins M.J."/>
            <person name="Karaoz U."/>
            <person name="Brodie E.L."/>
            <person name="Williams K.H."/>
            <person name="Hubbard S.S."/>
            <person name="Banfield J.F."/>
        </authorList>
    </citation>
    <scope>NUCLEOTIDE SEQUENCE [LARGE SCALE GENOMIC DNA]</scope>
</reference>
<protein>
    <submittedName>
        <fullName evidence="2">Uncharacterized protein</fullName>
    </submittedName>
</protein>
<feature type="transmembrane region" description="Helical" evidence="1">
    <location>
        <begin position="12"/>
        <end position="37"/>
    </location>
</feature>
<proteinExistence type="predicted"/>
<organism evidence="2 3">
    <name type="scientific">Candidatus Doudnabacteria bacterium RIFCSPHIGHO2_01_FULL_46_14</name>
    <dbReference type="NCBI Taxonomy" id="1817824"/>
    <lineage>
        <taxon>Bacteria</taxon>
        <taxon>Candidatus Doudnaibacteriota</taxon>
    </lineage>
</organism>
<dbReference type="Proteomes" id="UP000176864">
    <property type="component" value="Unassembled WGS sequence"/>
</dbReference>
<evidence type="ECO:0000256" key="1">
    <source>
        <dbReference type="SAM" id="Phobius"/>
    </source>
</evidence>
<keyword evidence="1" id="KW-0472">Membrane</keyword>
<sequence>MKIKLKIPKIRVNPAKILLLALAMVLTGELYVLYYALYAPVEEIAGAETLSVSALKDIDIDLVEYNKIKTWIETRRNYVVPPYSLEISTTTASTTGLTGRENPFADY</sequence>